<dbReference type="Proteomes" id="UP000019202">
    <property type="component" value="Unassembled WGS sequence"/>
</dbReference>
<gene>
    <name evidence="1" type="ORF">XSR1_60126</name>
</gene>
<evidence type="ECO:0000313" key="1">
    <source>
        <dbReference type="EMBL" id="CDL85082.1"/>
    </source>
</evidence>
<sequence length="41" mass="4853">MNQTPRKHNTYKRNCDIARKQIALTISEQTIESILLILFSY</sequence>
<proteinExistence type="predicted"/>
<organism evidence="1 2">
    <name type="scientific">Xenorhabdus szentirmaii DSM 16338</name>
    <dbReference type="NCBI Taxonomy" id="1427518"/>
    <lineage>
        <taxon>Bacteria</taxon>
        <taxon>Pseudomonadati</taxon>
        <taxon>Pseudomonadota</taxon>
        <taxon>Gammaproteobacteria</taxon>
        <taxon>Enterobacterales</taxon>
        <taxon>Morganellaceae</taxon>
        <taxon>Xenorhabdus</taxon>
    </lineage>
</organism>
<keyword evidence="2" id="KW-1185">Reference proteome</keyword>
<protein>
    <submittedName>
        <fullName evidence="1">Uncharacterized protein</fullName>
    </submittedName>
</protein>
<dbReference type="AlphaFoldDB" id="W1J2V9"/>
<evidence type="ECO:0000313" key="2">
    <source>
        <dbReference type="Proteomes" id="UP000019202"/>
    </source>
</evidence>
<dbReference type="EMBL" id="CBXF010000121">
    <property type="protein sequence ID" value="CDL85082.1"/>
    <property type="molecule type" value="Genomic_DNA"/>
</dbReference>
<comment type="caution">
    <text evidence="1">The sequence shown here is derived from an EMBL/GenBank/DDBJ whole genome shotgun (WGS) entry which is preliminary data.</text>
</comment>
<name>W1J2V9_9GAMM</name>
<dbReference type="STRING" id="1427518.XSR1_60126"/>
<accession>W1J2V9</accession>
<reference evidence="1" key="1">
    <citation type="submission" date="2013-11" db="EMBL/GenBank/DDBJ databases">
        <title>Draft genome sequence and annotation of the entomopathogenic bacteria, Xenorhabdus cabanillasi strain JM26 and Xenorhabdus szentirmai strain DSM 16338.</title>
        <authorList>
            <person name="Gualtieri M."/>
            <person name="Ogier J.C."/>
            <person name="Pages S."/>
            <person name="Givaudan A."/>
            <person name="Gaudriault S."/>
        </authorList>
    </citation>
    <scope>NUCLEOTIDE SEQUENCE [LARGE SCALE GENOMIC DNA]</scope>
    <source>
        <strain evidence="1">DSM 16338</strain>
    </source>
</reference>